<organism evidence="1 2">
    <name type="scientific">Caerostris extrusa</name>
    <name type="common">Bark spider</name>
    <name type="synonym">Caerostris bankana</name>
    <dbReference type="NCBI Taxonomy" id="172846"/>
    <lineage>
        <taxon>Eukaryota</taxon>
        <taxon>Metazoa</taxon>
        <taxon>Ecdysozoa</taxon>
        <taxon>Arthropoda</taxon>
        <taxon>Chelicerata</taxon>
        <taxon>Arachnida</taxon>
        <taxon>Araneae</taxon>
        <taxon>Araneomorphae</taxon>
        <taxon>Entelegynae</taxon>
        <taxon>Araneoidea</taxon>
        <taxon>Araneidae</taxon>
        <taxon>Caerostris</taxon>
    </lineage>
</organism>
<dbReference type="AlphaFoldDB" id="A0AAV4XKH5"/>
<evidence type="ECO:0000313" key="1">
    <source>
        <dbReference type="EMBL" id="GIY94700.1"/>
    </source>
</evidence>
<sequence length="113" mass="13178">MFDPNKATVLVKSRKDLQKYEQRHLASWECIYKFQLGCVPIISPKQCFDKRNPKQCFDINNEREHLRYAKSEAELLFRGTKTLPSGLIERLDSGELLAPGIQKYRFECLLPTS</sequence>
<name>A0AAV4XKH5_CAEEX</name>
<comment type="caution">
    <text evidence="1">The sequence shown here is derived from an EMBL/GenBank/DDBJ whole genome shotgun (WGS) entry which is preliminary data.</text>
</comment>
<accession>A0AAV4XKH5</accession>
<reference evidence="1 2" key="1">
    <citation type="submission" date="2021-06" db="EMBL/GenBank/DDBJ databases">
        <title>Caerostris extrusa draft genome.</title>
        <authorList>
            <person name="Kono N."/>
            <person name="Arakawa K."/>
        </authorList>
    </citation>
    <scope>NUCLEOTIDE SEQUENCE [LARGE SCALE GENOMIC DNA]</scope>
</reference>
<keyword evidence="2" id="KW-1185">Reference proteome</keyword>
<gene>
    <name evidence="1" type="ORF">CEXT_285271</name>
</gene>
<dbReference type="EMBL" id="BPLR01017816">
    <property type="protein sequence ID" value="GIY94700.1"/>
    <property type="molecule type" value="Genomic_DNA"/>
</dbReference>
<dbReference type="Proteomes" id="UP001054945">
    <property type="component" value="Unassembled WGS sequence"/>
</dbReference>
<protein>
    <submittedName>
        <fullName evidence="1">Uncharacterized protein</fullName>
    </submittedName>
</protein>
<evidence type="ECO:0000313" key="2">
    <source>
        <dbReference type="Proteomes" id="UP001054945"/>
    </source>
</evidence>
<proteinExistence type="predicted"/>